<gene>
    <name evidence="1" type="ORF">SAMN05661012_00813</name>
</gene>
<sequence>MPVIYRYMYFVVSVFGDIGVSKLFSVSMPYVGFFETLITNVSPQG</sequence>
<evidence type="ECO:0000313" key="1">
    <source>
        <dbReference type="EMBL" id="SFW25597.1"/>
    </source>
</evidence>
<dbReference type="AlphaFoldDB" id="A0A1K1MRG8"/>
<name>A0A1K1MRG8_9BACT</name>
<protein>
    <submittedName>
        <fullName evidence="1">Uncharacterized protein</fullName>
    </submittedName>
</protein>
<reference evidence="1 2" key="1">
    <citation type="submission" date="2016-11" db="EMBL/GenBank/DDBJ databases">
        <authorList>
            <person name="Jaros S."/>
            <person name="Januszkiewicz K."/>
            <person name="Wedrychowicz H."/>
        </authorList>
    </citation>
    <scope>NUCLEOTIDE SEQUENCE [LARGE SCALE GENOMIC DNA]</scope>
    <source>
        <strain evidence="1 2">DSM 784</strain>
    </source>
</reference>
<accession>A0A1K1MRG8</accession>
<proteinExistence type="predicted"/>
<dbReference type="Proteomes" id="UP000183788">
    <property type="component" value="Unassembled WGS sequence"/>
</dbReference>
<evidence type="ECO:0000313" key="2">
    <source>
        <dbReference type="Proteomes" id="UP000183788"/>
    </source>
</evidence>
<organism evidence="1 2">
    <name type="scientific">Chitinophaga sancti</name>
    <dbReference type="NCBI Taxonomy" id="1004"/>
    <lineage>
        <taxon>Bacteria</taxon>
        <taxon>Pseudomonadati</taxon>
        <taxon>Bacteroidota</taxon>
        <taxon>Chitinophagia</taxon>
        <taxon>Chitinophagales</taxon>
        <taxon>Chitinophagaceae</taxon>
        <taxon>Chitinophaga</taxon>
    </lineage>
</organism>
<dbReference type="EMBL" id="FPIZ01000002">
    <property type="protein sequence ID" value="SFW25597.1"/>
    <property type="molecule type" value="Genomic_DNA"/>
</dbReference>